<dbReference type="Proteomes" id="UP000824120">
    <property type="component" value="Chromosome 12"/>
</dbReference>
<evidence type="ECO:0000313" key="2">
    <source>
        <dbReference type="Proteomes" id="UP000824120"/>
    </source>
</evidence>
<organism evidence="1 2">
    <name type="scientific">Solanum commersonii</name>
    <name type="common">Commerson's wild potato</name>
    <name type="synonym">Commerson's nightshade</name>
    <dbReference type="NCBI Taxonomy" id="4109"/>
    <lineage>
        <taxon>Eukaryota</taxon>
        <taxon>Viridiplantae</taxon>
        <taxon>Streptophyta</taxon>
        <taxon>Embryophyta</taxon>
        <taxon>Tracheophyta</taxon>
        <taxon>Spermatophyta</taxon>
        <taxon>Magnoliopsida</taxon>
        <taxon>eudicotyledons</taxon>
        <taxon>Gunneridae</taxon>
        <taxon>Pentapetalae</taxon>
        <taxon>asterids</taxon>
        <taxon>lamiids</taxon>
        <taxon>Solanales</taxon>
        <taxon>Solanaceae</taxon>
        <taxon>Solanoideae</taxon>
        <taxon>Solaneae</taxon>
        <taxon>Solanum</taxon>
    </lineage>
</organism>
<reference evidence="1 2" key="1">
    <citation type="submission" date="2020-09" db="EMBL/GenBank/DDBJ databases">
        <title>De no assembly of potato wild relative species, Solanum commersonii.</title>
        <authorList>
            <person name="Cho K."/>
        </authorList>
    </citation>
    <scope>NUCLEOTIDE SEQUENCE [LARGE SCALE GENOMIC DNA]</scope>
    <source>
        <strain evidence="1">LZ3.2</strain>
        <tissue evidence="1">Leaf</tissue>
    </source>
</reference>
<evidence type="ECO:0000313" key="1">
    <source>
        <dbReference type="EMBL" id="KAG5569380.1"/>
    </source>
</evidence>
<dbReference type="AlphaFoldDB" id="A0A9J5W236"/>
<comment type="caution">
    <text evidence="1">The sequence shown here is derived from an EMBL/GenBank/DDBJ whole genome shotgun (WGS) entry which is preliminary data.</text>
</comment>
<accession>A0A9J5W236</accession>
<gene>
    <name evidence="1" type="ORF">H5410_059146</name>
</gene>
<proteinExistence type="predicted"/>
<feature type="non-terminal residue" evidence="1">
    <location>
        <position position="161"/>
    </location>
</feature>
<sequence length="161" mass="17945">MKSLSGYSHIGLEAMLPFKILRKCTTFGGSETHSSPFLKSLIKHKLEVVDVKGEEKGCFCLLLVLVVHHIVNSVTPVQVLMDRAIWYMCCWEIAGTPGIVAVHVSWLGHQGFPSPSCCICSKSSLKFKQAFRIGSRRNAYIQNPESISSQLRNESCLFSKQ</sequence>
<keyword evidence="2" id="KW-1185">Reference proteome</keyword>
<dbReference type="EMBL" id="JACXVP010000012">
    <property type="protein sequence ID" value="KAG5569380.1"/>
    <property type="molecule type" value="Genomic_DNA"/>
</dbReference>
<name>A0A9J5W236_SOLCO</name>
<protein>
    <submittedName>
        <fullName evidence="1">Uncharacterized protein</fullName>
    </submittedName>
</protein>